<dbReference type="GO" id="GO:0071973">
    <property type="term" value="P:bacterial-type flagellum-dependent cell motility"/>
    <property type="evidence" value="ECO:0007669"/>
    <property type="project" value="TreeGrafter"/>
</dbReference>
<accession>A0A2K8L9M8</accession>
<dbReference type="InterPro" id="IPR010809">
    <property type="entry name" value="FliD_C"/>
</dbReference>
<evidence type="ECO:0000256" key="5">
    <source>
        <dbReference type="RuleBase" id="RU362066"/>
    </source>
</evidence>
<comment type="subunit">
    <text evidence="2 5">Homopentamer.</text>
</comment>
<dbReference type="InterPro" id="IPR010810">
    <property type="entry name" value="Flagellin_hook_IN_motif"/>
</dbReference>
<keyword evidence="8" id="KW-0282">Flagellum</keyword>
<proteinExistence type="inferred from homology"/>
<dbReference type="PANTHER" id="PTHR30288">
    <property type="entry name" value="FLAGELLAR CAP/ASSEMBLY PROTEIN FLID"/>
    <property type="match status" value="1"/>
</dbReference>
<evidence type="ECO:0000256" key="3">
    <source>
        <dbReference type="ARBA" id="ARBA00023054"/>
    </source>
</evidence>
<sequence>MVSSSSISGLSSGIDSANIVDQLMKIEGRKVTLLQDKQADELIKQRLISQLDSSLSSLRSKFLELANQANFLVNQSTLGSNTATSADSLLTVTPSSSAAAGSHTIKVNQLAAAEKLGSSSAVKDSTGTAITSDTAGLGYTAGTFTIQGKSASAKTINVASTDSLRDIRDKINQLNTGSDATGVSASILKVGASDFRLILAADDTGLTNGVVNLAGTDLDAAGGLANLQLGAAAQGNARQTLQAAADASIDVDNLTISRESNSISDALAGYTLDLKSADPATTITVNTSVDTAAVKGKVQAVVDSYNEVMDFINTQMTFNPDTKTSGPLANESLLRQVKSQLAGSLLSTVSGLASDRNSLAMIGVEPDSKGHLGINSSRLDNLLSTDPNSVRDLFAASGTSNNSALEFLTYGANTVAGSYAVNITAAALQATVTGTTDLSGGLAGAEQVTITDGSARQAVVNLTNGQSLSSIVSALNAEFTATYTEQRQMSTALVTGLGTPATSASLLQDLTDGAGGSLGIVAGDTITIGGTNRFGSAVNYTFTVADPATDTIADLLASIQVEFGQNVAASLNASGQVTITDNQSGDSNLTLSMTANNEGGGSLAFGADTVVQEGRHAMQLSASASGNFLQLQSNDYGSAESFTVAQSANNLGIIDQTYAGQDVAGTIGGIAATGNGQVLTGSSGNIDGLLLAYSGTATGAVGTMSVNLGLAAQMSSTLEAYTFPVTGLTQMSVDSSVSTYDSLQSQIDSLTLQLDKERERLMSQFLAMERFMSQSNATGAWLSQQITAMSANQR</sequence>
<comment type="function">
    <text evidence="5">Required for morphogenesis and for the elongation of the flagellar filament by facilitating polymerization of the flagellin monomers at the tip of growing filament. Forms a capping structure, which prevents flagellin subunits (transported through the central channel of the flagellum) from leaking out without polymerization at the distal end.</text>
</comment>
<comment type="similarity">
    <text evidence="1 5">Belongs to the FliD family.</text>
</comment>
<gene>
    <name evidence="8" type="ORF">Ga0123462_2124</name>
</gene>
<keyword evidence="4 5" id="KW-0975">Bacterial flagellum</keyword>
<evidence type="ECO:0000313" key="9">
    <source>
        <dbReference type="Proteomes" id="UP000231637"/>
    </source>
</evidence>
<feature type="domain" description="Flagellar hook-associated protein 2 C-terminal" evidence="7">
    <location>
        <begin position="244"/>
        <end position="404"/>
    </location>
</feature>
<keyword evidence="9" id="KW-1185">Reference proteome</keyword>
<dbReference type="EMBL" id="CP018800">
    <property type="protein sequence ID" value="ATX82959.1"/>
    <property type="molecule type" value="Genomic_DNA"/>
</dbReference>
<dbReference type="PANTHER" id="PTHR30288:SF0">
    <property type="entry name" value="FLAGELLAR HOOK-ASSOCIATED PROTEIN 2"/>
    <property type="match status" value="1"/>
</dbReference>
<dbReference type="GO" id="GO:0009424">
    <property type="term" value="C:bacterial-type flagellum hook"/>
    <property type="evidence" value="ECO:0007669"/>
    <property type="project" value="UniProtKB-UniRule"/>
</dbReference>
<dbReference type="Pfam" id="PF07195">
    <property type="entry name" value="FliD_C"/>
    <property type="match status" value="2"/>
</dbReference>
<dbReference type="GO" id="GO:0005576">
    <property type="term" value="C:extracellular region"/>
    <property type="evidence" value="ECO:0007669"/>
    <property type="project" value="UniProtKB-SubCell"/>
</dbReference>
<feature type="domain" description="Flagellar hook-associated protein 2 C-terminal" evidence="7">
    <location>
        <begin position="705"/>
        <end position="777"/>
    </location>
</feature>
<organism evidence="8 9">
    <name type="scientific">Mariprofundus ferrinatatus</name>
    <dbReference type="NCBI Taxonomy" id="1921087"/>
    <lineage>
        <taxon>Bacteria</taxon>
        <taxon>Pseudomonadati</taxon>
        <taxon>Pseudomonadota</taxon>
        <taxon>Candidatius Mariprofundia</taxon>
        <taxon>Mariprofundales</taxon>
        <taxon>Mariprofundaceae</taxon>
        <taxon>Mariprofundus</taxon>
    </lineage>
</organism>
<evidence type="ECO:0000256" key="4">
    <source>
        <dbReference type="ARBA" id="ARBA00023143"/>
    </source>
</evidence>
<dbReference type="Proteomes" id="UP000231637">
    <property type="component" value="Chromosome"/>
</dbReference>
<name>A0A2K8L9M8_9PROT</name>
<dbReference type="KEGG" id="mfn:Ga0123462_2124"/>
<protein>
    <recommendedName>
        <fullName evidence="5">Flagellar hook-associated protein 2</fullName>
        <shortName evidence="5">HAP2</shortName>
    </recommendedName>
    <alternativeName>
        <fullName evidence="5">Flagellar cap protein</fullName>
    </alternativeName>
</protein>
<dbReference type="OrthoDB" id="9810816at2"/>
<evidence type="ECO:0000313" key="8">
    <source>
        <dbReference type="EMBL" id="ATX82959.1"/>
    </source>
</evidence>
<dbReference type="Pfam" id="PF02465">
    <property type="entry name" value="FliD_N"/>
    <property type="match status" value="1"/>
</dbReference>
<dbReference type="InterPro" id="IPR003481">
    <property type="entry name" value="FliD_N"/>
</dbReference>
<keyword evidence="5" id="KW-0964">Secreted</keyword>
<keyword evidence="8" id="KW-0966">Cell projection</keyword>
<keyword evidence="3" id="KW-0175">Coiled coil</keyword>
<feature type="domain" description="Flagellar hook-associated protein 2 N-terminal" evidence="6">
    <location>
        <begin position="12"/>
        <end position="113"/>
    </location>
</feature>
<reference evidence="8 9" key="1">
    <citation type="submission" date="2016-12" db="EMBL/GenBank/DDBJ databases">
        <title>Isolation and genomic insights into novel planktonic Zetaproteobacteria from stratified waters of the Chesapeake Bay.</title>
        <authorList>
            <person name="McAllister S.M."/>
            <person name="Kato S."/>
            <person name="Chan C.S."/>
            <person name="Chiu B.K."/>
            <person name="Field E.K."/>
        </authorList>
    </citation>
    <scope>NUCLEOTIDE SEQUENCE [LARGE SCALE GENOMIC DNA]</scope>
    <source>
        <strain evidence="8 9">CP-8</strain>
    </source>
</reference>
<dbReference type="AlphaFoldDB" id="A0A2K8L9M8"/>
<evidence type="ECO:0000259" key="7">
    <source>
        <dbReference type="Pfam" id="PF07195"/>
    </source>
</evidence>
<evidence type="ECO:0000256" key="2">
    <source>
        <dbReference type="ARBA" id="ARBA00011255"/>
    </source>
</evidence>
<dbReference type="Pfam" id="PF07196">
    <property type="entry name" value="Flagellin_IN"/>
    <property type="match status" value="1"/>
</dbReference>
<dbReference type="RefSeq" id="WP_100266249.1">
    <property type="nucleotide sequence ID" value="NZ_CP018800.1"/>
</dbReference>
<keyword evidence="8" id="KW-0969">Cilium</keyword>
<evidence type="ECO:0000259" key="6">
    <source>
        <dbReference type="Pfam" id="PF02465"/>
    </source>
</evidence>
<dbReference type="GO" id="GO:0007155">
    <property type="term" value="P:cell adhesion"/>
    <property type="evidence" value="ECO:0007669"/>
    <property type="project" value="InterPro"/>
</dbReference>
<dbReference type="GO" id="GO:0009421">
    <property type="term" value="C:bacterial-type flagellum filament cap"/>
    <property type="evidence" value="ECO:0007669"/>
    <property type="project" value="InterPro"/>
</dbReference>
<comment type="subcellular location">
    <subcellularLocation>
        <location evidence="5">Secreted</location>
    </subcellularLocation>
    <subcellularLocation>
        <location evidence="5">Bacterial flagellum</location>
    </subcellularLocation>
</comment>
<dbReference type="InterPro" id="IPR040026">
    <property type="entry name" value="FliD"/>
</dbReference>
<evidence type="ECO:0000256" key="1">
    <source>
        <dbReference type="ARBA" id="ARBA00009764"/>
    </source>
</evidence>